<dbReference type="PROSITE" id="PS00138">
    <property type="entry name" value="SUBTILASE_SER"/>
    <property type="match status" value="1"/>
</dbReference>
<evidence type="ECO:0000256" key="6">
    <source>
        <dbReference type="ARBA" id="ARBA00022801"/>
    </source>
</evidence>
<feature type="chain" id="PRO_5046202974" evidence="13">
    <location>
        <begin position="21"/>
        <end position="407"/>
    </location>
</feature>
<comment type="similarity">
    <text evidence="2 10">Belongs to the peptidase S8 family.</text>
</comment>
<dbReference type="PRINTS" id="PR00723">
    <property type="entry name" value="SUBTILISIN"/>
</dbReference>
<evidence type="ECO:0000256" key="10">
    <source>
        <dbReference type="PROSITE-ProRule" id="PRU01240"/>
    </source>
</evidence>
<keyword evidence="3" id="KW-1003">Cell membrane</keyword>
<evidence type="ECO:0000256" key="4">
    <source>
        <dbReference type="ARBA" id="ARBA00022670"/>
    </source>
</evidence>
<dbReference type="GO" id="GO:0006508">
    <property type="term" value="P:proteolysis"/>
    <property type="evidence" value="ECO:0007669"/>
    <property type="project" value="UniProtKB-KW"/>
</dbReference>
<keyword evidence="5 12" id="KW-0812">Transmembrane</keyword>
<keyword evidence="16" id="KW-1185">Reference proteome</keyword>
<proteinExistence type="inferred from homology"/>
<feature type="compositionally biased region" description="Low complexity" evidence="11">
    <location>
        <begin position="27"/>
        <end position="45"/>
    </location>
</feature>
<evidence type="ECO:0000313" key="15">
    <source>
        <dbReference type="EMBL" id="MFC5291136.1"/>
    </source>
</evidence>
<dbReference type="PROSITE" id="PS51892">
    <property type="entry name" value="SUBTILASE"/>
    <property type="match status" value="1"/>
</dbReference>
<dbReference type="InterPro" id="IPR000209">
    <property type="entry name" value="Peptidase_S8/S53_dom"/>
</dbReference>
<comment type="caution">
    <text evidence="15">The sequence shown here is derived from an EMBL/GenBank/DDBJ whole genome shotgun (WGS) entry which is preliminary data.</text>
</comment>
<dbReference type="InterPro" id="IPR036852">
    <property type="entry name" value="Peptidase_S8/S53_dom_sf"/>
</dbReference>
<feature type="transmembrane region" description="Helical" evidence="12">
    <location>
        <begin position="366"/>
        <end position="388"/>
    </location>
</feature>
<evidence type="ECO:0000256" key="13">
    <source>
        <dbReference type="SAM" id="SignalP"/>
    </source>
</evidence>
<evidence type="ECO:0000256" key="3">
    <source>
        <dbReference type="ARBA" id="ARBA00022475"/>
    </source>
</evidence>
<dbReference type="RefSeq" id="WP_378251049.1">
    <property type="nucleotide sequence ID" value="NZ_JBHSKF010000021.1"/>
</dbReference>
<dbReference type="NCBIfam" id="TIGR03921">
    <property type="entry name" value="T7SS_mycosin"/>
    <property type="match status" value="1"/>
</dbReference>
<dbReference type="GO" id="GO:0008233">
    <property type="term" value="F:peptidase activity"/>
    <property type="evidence" value="ECO:0007669"/>
    <property type="project" value="UniProtKB-KW"/>
</dbReference>
<comment type="subcellular location">
    <subcellularLocation>
        <location evidence="1">Cell membrane</location>
        <topology evidence="1">Single-pass membrane protein</topology>
    </subcellularLocation>
</comment>
<feature type="active site" description="Charge relay system" evidence="10">
    <location>
        <position position="280"/>
    </location>
</feature>
<evidence type="ECO:0000256" key="11">
    <source>
        <dbReference type="SAM" id="MobiDB-lite"/>
    </source>
</evidence>
<dbReference type="InterPro" id="IPR050131">
    <property type="entry name" value="Peptidase_S8_subtilisin-like"/>
</dbReference>
<dbReference type="InterPro" id="IPR023834">
    <property type="entry name" value="T7SS_pept_S8A_mycosin"/>
</dbReference>
<dbReference type="Proteomes" id="UP001596157">
    <property type="component" value="Unassembled WGS sequence"/>
</dbReference>
<accession>A0ABW0EY91</accession>
<dbReference type="SUPFAM" id="SSF52743">
    <property type="entry name" value="Subtilisin-like"/>
    <property type="match status" value="1"/>
</dbReference>
<evidence type="ECO:0000256" key="9">
    <source>
        <dbReference type="ARBA" id="ARBA00023136"/>
    </source>
</evidence>
<keyword evidence="9 12" id="KW-0472">Membrane</keyword>
<keyword evidence="8 12" id="KW-1133">Transmembrane helix</keyword>
<evidence type="ECO:0000259" key="14">
    <source>
        <dbReference type="Pfam" id="PF00082"/>
    </source>
</evidence>
<feature type="active site" description="Charge relay system" evidence="10">
    <location>
        <position position="85"/>
    </location>
</feature>
<evidence type="ECO:0000256" key="1">
    <source>
        <dbReference type="ARBA" id="ARBA00004162"/>
    </source>
</evidence>
<dbReference type="InterPro" id="IPR022398">
    <property type="entry name" value="Peptidase_S8_His-AS"/>
</dbReference>
<dbReference type="EMBL" id="JBHSKF010000021">
    <property type="protein sequence ID" value="MFC5291136.1"/>
    <property type="molecule type" value="Genomic_DNA"/>
</dbReference>
<feature type="signal peptide" evidence="13">
    <location>
        <begin position="1"/>
        <end position="20"/>
    </location>
</feature>
<gene>
    <name evidence="15" type="primary">mycP</name>
    <name evidence="15" type="ORF">ACFPM7_29145</name>
</gene>
<protein>
    <submittedName>
        <fullName evidence="15">Type VII secretion-associated serine protease mycosin</fullName>
    </submittedName>
</protein>
<evidence type="ECO:0000256" key="2">
    <source>
        <dbReference type="ARBA" id="ARBA00011073"/>
    </source>
</evidence>
<keyword evidence="7 10" id="KW-0720">Serine protease</keyword>
<reference evidence="16" key="1">
    <citation type="journal article" date="2019" name="Int. J. Syst. Evol. Microbiol.">
        <title>The Global Catalogue of Microorganisms (GCM) 10K type strain sequencing project: providing services to taxonomists for standard genome sequencing and annotation.</title>
        <authorList>
            <consortium name="The Broad Institute Genomics Platform"/>
            <consortium name="The Broad Institute Genome Sequencing Center for Infectious Disease"/>
            <person name="Wu L."/>
            <person name="Ma J."/>
        </authorList>
    </citation>
    <scope>NUCLEOTIDE SEQUENCE [LARGE SCALE GENOMIC DNA]</scope>
    <source>
        <strain evidence="16">CCUG 59778</strain>
    </source>
</reference>
<sequence length="407" mass="40793">MRWAAAVLAAGLLTAFPLAAFPLAASAQQDTTSQENPPTTTQEPEPCLPAPPKVEPSVPWGQRQLAPERVWPLTDGTGITVAVVDTGVDASIPQLRGAVLPGVDTTQAGPANTDCFGHGTFVAGIIGARAVSGTGYVGVAPGVRILPIRCATTDDPSVAGALTPEGMAAGIRAAVDGGARVINVSASTTERNAALADAVAYAEKKDVVVVASAANSAEQGESVTYPAAYPSVIAVGAVDEAGKHAQFSQTGQFVSLVAPGVDVVGLGPGGGGHWTGSGTSYSAPFVTGVVALVRAYRPGLSAAEVKARLLATASHPAVRLPDPALGWGMVDPLAAVTMELPGEGSVVLPPDAVAAPVVVVDEVGGVVAVAGLVGGVVVVLFLGVVLRVGGRGRRRGFRAARVVEVRE</sequence>
<dbReference type="Pfam" id="PF00082">
    <property type="entry name" value="Peptidase_S8"/>
    <property type="match status" value="1"/>
</dbReference>
<dbReference type="PROSITE" id="PS00137">
    <property type="entry name" value="SUBTILASE_HIS"/>
    <property type="match status" value="1"/>
</dbReference>
<feature type="domain" description="Peptidase S8/S53" evidence="14">
    <location>
        <begin position="76"/>
        <end position="328"/>
    </location>
</feature>
<organism evidence="15 16">
    <name type="scientific">Actinokineospora guangxiensis</name>
    <dbReference type="NCBI Taxonomy" id="1490288"/>
    <lineage>
        <taxon>Bacteria</taxon>
        <taxon>Bacillati</taxon>
        <taxon>Actinomycetota</taxon>
        <taxon>Actinomycetes</taxon>
        <taxon>Pseudonocardiales</taxon>
        <taxon>Pseudonocardiaceae</taxon>
        <taxon>Actinokineospora</taxon>
    </lineage>
</organism>
<dbReference type="PANTHER" id="PTHR43806:SF11">
    <property type="entry name" value="CEREVISIN-RELATED"/>
    <property type="match status" value="1"/>
</dbReference>
<evidence type="ECO:0000256" key="8">
    <source>
        <dbReference type="ARBA" id="ARBA00022989"/>
    </source>
</evidence>
<dbReference type="PANTHER" id="PTHR43806">
    <property type="entry name" value="PEPTIDASE S8"/>
    <property type="match status" value="1"/>
</dbReference>
<evidence type="ECO:0000256" key="7">
    <source>
        <dbReference type="ARBA" id="ARBA00022825"/>
    </source>
</evidence>
<keyword evidence="6 10" id="KW-0378">Hydrolase</keyword>
<dbReference type="InterPro" id="IPR015500">
    <property type="entry name" value="Peptidase_S8_subtilisin-rel"/>
</dbReference>
<feature type="active site" description="Charge relay system" evidence="10">
    <location>
        <position position="118"/>
    </location>
</feature>
<keyword evidence="4 10" id="KW-0645">Protease</keyword>
<feature type="region of interest" description="Disordered" evidence="11">
    <location>
        <begin position="27"/>
        <end position="59"/>
    </location>
</feature>
<name>A0ABW0EY91_9PSEU</name>
<dbReference type="InterPro" id="IPR023828">
    <property type="entry name" value="Peptidase_S8_Ser-AS"/>
</dbReference>
<evidence type="ECO:0000313" key="16">
    <source>
        <dbReference type="Proteomes" id="UP001596157"/>
    </source>
</evidence>
<keyword evidence="13" id="KW-0732">Signal</keyword>
<dbReference type="Gene3D" id="3.40.50.200">
    <property type="entry name" value="Peptidase S8/S53 domain"/>
    <property type="match status" value="1"/>
</dbReference>
<evidence type="ECO:0000256" key="12">
    <source>
        <dbReference type="SAM" id="Phobius"/>
    </source>
</evidence>
<evidence type="ECO:0000256" key="5">
    <source>
        <dbReference type="ARBA" id="ARBA00022692"/>
    </source>
</evidence>